<dbReference type="Pfam" id="PF04037">
    <property type="entry name" value="DUF382"/>
    <property type="match status" value="1"/>
</dbReference>
<evidence type="ECO:0000259" key="2">
    <source>
        <dbReference type="Pfam" id="PF04037"/>
    </source>
</evidence>
<dbReference type="AlphaFoldDB" id="A0A7J6XB75"/>
<dbReference type="EMBL" id="JABWDY010003761">
    <property type="protein sequence ID" value="KAF5205690.1"/>
    <property type="molecule type" value="Genomic_DNA"/>
</dbReference>
<dbReference type="Proteomes" id="UP000554482">
    <property type="component" value="Unassembled WGS sequence"/>
</dbReference>
<dbReference type="InterPro" id="IPR052584">
    <property type="entry name" value="U2_snRNP_Complex_Component"/>
</dbReference>
<dbReference type="Pfam" id="PF04046">
    <property type="entry name" value="PSP"/>
    <property type="match status" value="1"/>
</dbReference>
<dbReference type="OrthoDB" id="10260794at2759"/>
<evidence type="ECO:0000313" key="4">
    <source>
        <dbReference type="EMBL" id="KAF5205690.1"/>
    </source>
</evidence>
<dbReference type="PANTHER" id="PTHR12785">
    <property type="entry name" value="SPLICING FACTOR 3B"/>
    <property type="match status" value="1"/>
</dbReference>
<reference evidence="4 5" key="1">
    <citation type="submission" date="2020-06" db="EMBL/GenBank/DDBJ databases">
        <title>Transcriptomic and genomic resources for Thalictrum thalictroides and T. hernandezii: Facilitating candidate gene discovery in an emerging model plant lineage.</title>
        <authorList>
            <person name="Arias T."/>
            <person name="Riano-Pachon D.M."/>
            <person name="Di Stilio V.S."/>
        </authorList>
    </citation>
    <scope>NUCLEOTIDE SEQUENCE [LARGE SCALE GENOMIC DNA]</scope>
    <source>
        <strain evidence="5">cv. WT478/WT964</strain>
        <tissue evidence="4">Leaves</tissue>
    </source>
</reference>
<feature type="domain" description="DUF382" evidence="2">
    <location>
        <begin position="64"/>
        <end position="178"/>
    </location>
</feature>
<organism evidence="4 5">
    <name type="scientific">Thalictrum thalictroides</name>
    <name type="common">Rue-anemone</name>
    <name type="synonym">Anemone thalictroides</name>
    <dbReference type="NCBI Taxonomy" id="46969"/>
    <lineage>
        <taxon>Eukaryota</taxon>
        <taxon>Viridiplantae</taxon>
        <taxon>Streptophyta</taxon>
        <taxon>Embryophyta</taxon>
        <taxon>Tracheophyta</taxon>
        <taxon>Spermatophyta</taxon>
        <taxon>Magnoliopsida</taxon>
        <taxon>Ranunculales</taxon>
        <taxon>Ranunculaceae</taxon>
        <taxon>Thalictroideae</taxon>
        <taxon>Thalictrum</taxon>
    </lineage>
</organism>
<feature type="domain" description="PSP proline-rich" evidence="3">
    <location>
        <begin position="186"/>
        <end position="215"/>
    </location>
</feature>
<accession>A0A7J6XB75</accession>
<evidence type="ECO:0000259" key="3">
    <source>
        <dbReference type="Pfam" id="PF04046"/>
    </source>
</evidence>
<evidence type="ECO:0000313" key="5">
    <source>
        <dbReference type="Proteomes" id="UP000554482"/>
    </source>
</evidence>
<feature type="region of interest" description="Disordered" evidence="1">
    <location>
        <begin position="201"/>
        <end position="224"/>
    </location>
</feature>
<name>A0A7J6XB75_THATH</name>
<gene>
    <name evidence="4" type="ORF">FRX31_004732</name>
</gene>
<dbReference type="InterPro" id="IPR007180">
    <property type="entry name" value="DUF382"/>
</dbReference>
<protein>
    <submittedName>
        <fullName evidence="4">Splicing factor 3b subunit</fullName>
    </submittedName>
</protein>
<dbReference type="GO" id="GO:0005634">
    <property type="term" value="C:nucleus"/>
    <property type="evidence" value="ECO:0007669"/>
    <property type="project" value="InterPro"/>
</dbReference>
<comment type="caution">
    <text evidence="4">The sequence shown here is derived from an EMBL/GenBank/DDBJ whole genome shotgun (WGS) entry which is preliminary data.</text>
</comment>
<sequence>MASESINPNSILENIEIDYVAEKIDFKDFEEFSNSASASASGLAKKKQRKKMISVDELKKISSRTDVVDKVDATAADPKLLVYLKSYRNTVPVPRHWSQKKKFLQGKRVIEKQPYQLPDYVAATGIEKIRETYIEKGESAVLNPEMNIDYQIFYDAFYVNQTKPKLTTYGDLYYQGKEFEETKPVGMLSRELKEALDMPPDGVPPPWLTNMQRHGSERWGDLVD</sequence>
<feature type="compositionally biased region" description="Basic and acidic residues" evidence="1">
    <location>
        <begin position="214"/>
        <end position="224"/>
    </location>
</feature>
<dbReference type="InterPro" id="IPR006568">
    <property type="entry name" value="PSP_pro-rich"/>
</dbReference>
<keyword evidence="5" id="KW-1185">Reference proteome</keyword>
<evidence type="ECO:0000256" key="1">
    <source>
        <dbReference type="SAM" id="MobiDB-lite"/>
    </source>
</evidence>
<proteinExistence type="predicted"/>
<dbReference type="PANTHER" id="PTHR12785:SF6">
    <property type="entry name" value="SPLICING FACTOR 3B SUBUNIT 2"/>
    <property type="match status" value="1"/>
</dbReference>